<evidence type="ECO:0000256" key="1">
    <source>
        <dbReference type="ARBA" id="ARBA00001913"/>
    </source>
</evidence>
<evidence type="ECO:0000256" key="2">
    <source>
        <dbReference type="ARBA" id="ARBA00004613"/>
    </source>
</evidence>
<comment type="subcellular location">
    <subcellularLocation>
        <location evidence="2">Secreted</location>
    </subcellularLocation>
</comment>
<evidence type="ECO:0000256" key="4">
    <source>
        <dbReference type="ARBA" id="ARBA00022525"/>
    </source>
</evidence>
<keyword evidence="4" id="KW-0964">Secreted</keyword>
<dbReference type="GO" id="GO:0006508">
    <property type="term" value="P:proteolysis"/>
    <property type="evidence" value="ECO:0007669"/>
    <property type="project" value="UniProtKB-KW"/>
</dbReference>
<name>A0A411YWN7_9RHOB</name>
<dbReference type="GO" id="GO:0008270">
    <property type="term" value="F:zinc ion binding"/>
    <property type="evidence" value="ECO:0007669"/>
    <property type="project" value="InterPro"/>
</dbReference>
<dbReference type="GO" id="GO:0005509">
    <property type="term" value="F:calcium ion binding"/>
    <property type="evidence" value="ECO:0007669"/>
    <property type="project" value="InterPro"/>
</dbReference>
<proteinExistence type="inferred from homology"/>
<dbReference type="Gene3D" id="2.60.120.380">
    <property type="match status" value="1"/>
</dbReference>
<keyword evidence="5" id="KW-0645">Protease</keyword>
<dbReference type="SMART" id="SM00235">
    <property type="entry name" value="ZnMc"/>
    <property type="match status" value="1"/>
</dbReference>
<dbReference type="Gene3D" id="3.40.390.10">
    <property type="entry name" value="Collagenase (Catalytic Domain)"/>
    <property type="match status" value="1"/>
</dbReference>
<sequence>MAKDYAVGIGAGDGSAAIRQAALREVGDAAGSVATTAQVAVGDTFGGTITAQDADWVRVELVAGHTYVFTAYGTGGGAGLRDPMLTVRDGGGRQVAFNDDAEPGAGNLMSMVRFTPATSGVYYLDVRGVGGQTGQYTLRTATDVFTIEQAASQLTDMGWGITGSALRLAGVSAGSTLTVNLTALSPEGRELARMALETWTAYTGINFVETASAGATISFRDHDPQAGTGLYAFAGPANISLDGSYTSGQVTISAGWLGTFGTTYGSYSYLTYLHEIGHALGLGHGGFYDGNAVYGRDNHYRNDSYQMTIMSYFALDENSYVTGTSFLPLTPMPADILAMQTLYGVSPAVFAGDTVWGAYSNIGGRLGVAMSVMFDGAARPGWMVGGQAFGFTIVDGGGVDTMNFSRTSAAQLIDMRPGGISNVYGQVGTVVVALGTVIENAVGGTGADTIYGNDADNFFMPLAGNDVIYAGAGNDVVWASFGNDFVDAGDGNDEVWGAQGNDTLYGGNGSDTLGGGIGNDFLYGGAGPDQVWGGDGHDLVNGGLGADVIAGGVGRDTLYGGDGDDIIYGALDNDQAYGGAGDDFIWGGPGNDLIFGGDGNDTIAPGLDNDTVSGGAGADTFVFYRNNAVTRITDFSPAEGDRLELYHTLWAWQFGTLTSQQIESQFASLDGNGNTVLSFGGAGTTIVLVGFTDIDALDQHISIF</sequence>
<evidence type="ECO:0000256" key="9">
    <source>
        <dbReference type="ARBA" id="ARBA00022833"/>
    </source>
</evidence>
<dbReference type="InterPro" id="IPR050557">
    <property type="entry name" value="RTX_toxin/Mannuronan_C5-epim"/>
</dbReference>
<dbReference type="GO" id="GO:0031012">
    <property type="term" value="C:extracellular matrix"/>
    <property type="evidence" value="ECO:0007669"/>
    <property type="project" value="InterPro"/>
</dbReference>
<dbReference type="OrthoDB" id="733404at2"/>
<dbReference type="Pfam" id="PF08548">
    <property type="entry name" value="Peptidase_M10_C"/>
    <property type="match status" value="1"/>
</dbReference>
<evidence type="ECO:0000256" key="6">
    <source>
        <dbReference type="ARBA" id="ARBA00022723"/>
    </source>
</evidence>
<dbReference type="InterPro" id="IPR001343">
    <property type="entry name" value="Hemolysn_Ca-bd"/>
</dbReference>
<evidence type="ECO:0000256" key="5">
    <source>
        <dbReference type="ARBA" id="ARBA00022670"/>
    </source>
</evidence>
<keyword evidence="6" id="KW-0479">Metal-binding</keyword>
<evidence type="ECO:0000259" key="10">
    <source>
        <dbReference type="SMART" id="SM00235"/>
    </source>
</evidence>
<evidence type="ECO:0000313" key="12">
    <source>
        <dbReference type="Proteomes" id="UP000284547"/>
    </source>
</evidence>
<dbReference type="SUPFAM" id="SSF55486">
    <property type="entry name" value="Metalloproteases ('zincins'), catalytic domain"/>
    <property type="match status" value="1"/>
</dbReference>
<dbReference type="InterPro" id="IPR006026">
    <property type="entry name" value="Peptidase_Metallo"/>
</dbReference>
<reference evidence="11 12" key="1">
    <citation type="submission" date="2018-08" db="EMBL/GenBank/DDBJ databases">
        <title>Flavobacterium tibetense sp. nov., isolated from a wetland YonghuCo on Tibetan Plateau.</title>
        <authorList>
            <person name="Phurbu D."/>
            <person name="Lu H."/>
            <person name="Xing P."/>
        </authorList>
    </citation>
    <scope>NUCLEOTIDE SEQUENCE [LARGE SCALE GENOMIC DNA]</scope>
    <source>
        <strain evidence="11 12">DJC</strain>
    </source>
</reference>
<dbReference type="PRINTS" id="PR00313">
    <property type="entry name" value="CABNDNGRPT"/>
</dbReference>
<dbReference type="PROSITE" id="PS00330">
    <property type="entry name" value="HEMOLYSIN_CALCIUM"/>
    <property type="match status" value="3"/>
</dbReference>
<dbReference type="Pfam" id="PF00413">
    <property type="entry name" value="Peptidase_M10"/>
    <property type="match status" value="1"/>
</dbReference>
<dbReference type="PANTHER" id="PTHR38340:SF1">
    <property type="entry name" value="S-LAYER PROTEIN"/>
    <property type="match status" value="1"/>
</dbReference>
<protein>
    <recommendedName>
        <fullName evidence="10">Peptidase metallopeptidase domain-containing protein</fullName>
    </recommendedName>
</protein>
<dbReference type="EMBL" id="QWEY01000017">
    <property type="protein sequence ID" value="RGP35307.1"/>
    <property type="molecule type" value="Genomic_DNA"/>
</dbReference>
<evidence type="ECO:0000256" key="8">
    <source>
        <dbReference type="ARBA" id="ARBA00022801"/>
    </source>
</evidence>
<evidence type="ECO:0000256" key="7">
    <source>
        <dbReference type="ARBA" id="ARBA00022737"/>
    </source>
</evidence>
<comment type="caution">
    <text evidence="11">The sequence shown here is derived from an EMBL/GenBank/DDBJ whole genome shotgun (WGS) entry which is preliminary data.</text>
</comment>
<comment type="cofactor">
    <cofactor evidence="1">
        <name>Ca(2+)</name>
        <dbReference type="ChEBI" id="CHEBI:29108"/>
    </cofactor>
</comment>
<dbReference type="Gene3D" id="2.150.10.10">
    <property type="entry name" value="Serralysin-like metalloprotease, C-terminal"/>
    <property type="match status" value="3"/>
</dbReference>
<evidence type="ECO:0000313" key="11">
    <source>
        <dbReference type="EMBL" id="RGP35307.1"/>
    </source>
</evidence>
<keyword evidence="9" id="KW-0862">Zinc</keyword>
<keyword evidence="12" id="KW-1185">Reference proteome</keyword>
<dbReference type="InterPro" id="IPR001818">
    <property type="entry name" value="Pept_M10_metallopeptidase"/>
</dbReference>
<organism evidence="11 12">
    <name type="scientific">Pseudotabrizicola alkalilacus</name>
    <dbReference type="NCBI Taxonomy" id="2305252"/>
    <lineage>
        <taxon>Bacteria</taxon>
        <taxon>Pseudomonadati</taxon>
        <taxon>Pseudomonadota</taxon>
        <taxon>Alphaproteobacteria</taxon>
        <taxon>Rhodobacterales</taxon>
        <taxon>Paracoccaceae</taxon>
        <taxon>Pseudotabrizicola</taxon>
    </lineage>
</organism>
<dbReference type="AlphaFoldDB" id="A0A411YWN7"/>
<keyword evidence="8" id="KW-0378">Hydrolase</keyword>
<comment type="similarity">
    <text evidence="3">Belongs to the peptidase M10B family.</text>
</comment>
<dbReference type="InterPro" id="IPR024079">
    <property type="entry name" value="MetalloPept_cat_dom_sf"/>
</dbReference>
<dbReference type="InterPro" id="IPR013858">
    <property type="entry name" value="Peptidase_M10B_C"/>
</dbReference>
<keyword evidence="7" id="KW-0677">Repeat</keyword>
<feature type="domain" description="Peptidase metallopeptidase" evidence="10">
    <location>
        <begin position="165"/>
        <end position="315"/>
    </location>
</feature>
<dbReference type="Proteomes" id="UP000284547">
    <property type="component" value="Unassembled WGS sequence"/>
</dbReference>
<dbReference type="InterPro" id="IPR018511">
    <property type="entry name" value="Hemolysin-typ_Ca-bd_CS"/>
</dbReference>
<dbReference type="SUPFAM" id="SSF51120">
    <property type="entry name" value="beta-Roll"/>
    <property type="match status" value="2"/>
</dbReference>
<dbReference type="GO" id="GO:0004222">
    <property type="term" value="F:metalloendopeptidase activity"/>
    <property type="evidence" value="ECO:0007669"/>
    <property type="project" value="InterPro"/>
</dbReference>
<dbReference type="InterPro" id="IPR011049">
    <property type="entry name" value="Serralysin-like_metalloprot_C"/>
</dbReference>
<dbReference type="Pfam" id="PF00353">
    <property type="entry name" value="HemolysinCabind"/>
    <property type="match status" value="4"/>
</dbReference>
<accession>A0A411YWN7</accession>
<dbReference type="RefSeq" id="WP_118155966.1">
    <property type="nucleotide sequence ID" value="NZ_QWEY01000017.1"/>
</dbReference>
<evidence type="ECO:0000256" key="3">
    <source>
        <dbReference type="ARBA" id="ARBA00009490"/>
    </source>
</evidence>
<dbReference type="PANTHER" id="PTHR38340">
    <property type="entry name" value="S-LAYER PROTEIN"/>
    <property type="match status" value="1"/>
</dbReference>
<dbReference type="GO" id="GO:0005615">
    <property type="term" value="C:extracellular space"/>
    <property type="evidence" value="ECO:0007669"/>
    <property type="project" value="InterPro"/>
</dbReference>
<gene>
    <name evidence="11" type="ORF">D1012_20380</name>
</gene>